<gene>
    <name evidence="1" type="ORF">ACJ73_10300</name>
</gene>
<dbReference type="Proteomes" id="UP000242791">
    <property type="component" value="Unassembled WGS sequence"/>
</dbReference>
<protein>
    <submittedName>
        <fullName evidence="1">Uncharacterized protein</fullName>
    </submittedName>
</protein>
<dbReference type="Pfam" id="PF12511">
    <property type="entry name" value="DUF3716"/>
    <property type="match status" value="1"/>
</dbReference>
<feature type="non-terminal residue" evidence="1">
    <location>
        <position position="1"/>
    </location>
</feature>
<dbReference type="OrthoDB" id="4188061at2759"/>
<organism evidence="1 2">
    <name type="scientific">Blastomyces percursus</name>
    <dbReference type="NCBI Taxonomy" id="1658174"/>
    <lineage>
        <taxon>Eukaryota</taxon>
        <taxon>Fungi</taxon>
        <taxon>Dikarya</taxon>
        <taxon>Ascomycota</taxon>
        <taxon>Pezizomycotina</taxon>
        <taxon>Eurotiomycetes</taxon>
        <taxon>Eurotiomycetidae</taxon>
        <taxon>Onygenales</taxon>
        <taxon>Ajellomycetaceae</taxon>
        <taxon>Blastomyces</taxon>
    </lineage>
</organism>
<dbReference type="STRING" id="1658174.A0A1J9NZQ2"/>
<proteinExistence type="predicted"/>
<dbReference type="VEuPathDB" id="FungiDB:ACJ73_10300"/>
<evidence type="ECO:0000313" key="2">
    <source>
        <dbReference type="Proteomes" id="UP000242791"/>
    </source>
</evidence>
<comment type="caution">
    <text evidence="1">The sequence shown here is derived from an EMBL/GenBank/DDBJ whole genome shotgun (WGS) entry which is preliminary data.</text>
</comment>
<accession>A0A1J9NZQ2</accession>
<evidence type="ECO:0000313" key="1">
    <source>
        <dbReference type="EMBL" id="OJD09454.1"/>
    </source>
</evidence>
<name>A0A1J9NZQ2_9EURO</name>
<reference evidence="1 2" key="1">
    <citation type="submission" date="2015-08" db="EMBL/GenBank/DDBJ databases">
        <title>Emmonsia species relationships and genome sequence.</title>
        <authorList>
            <person name="Cuomo C.A."/>
            <person name="Schwartz I.S."/>
            <person name="Kenyon C."/>
            <person name="De Hoog G.S."/>
            <person name="Govender N.P."/>
            <person name="Botha A."/>
            <person name="Moreno L."/>
            <person name="De Vries M."/>
            <person name="Munoz J.F."/>
            <person name="Stielow J.B."/>
        </authorList>
    </citation>
    <scope>NUCLEOTIDE SEQUENCE [LARGE SCALE GENOMIC DNA]</scope>
    <source>
        <strain evidence="1 2">EI222</strain>
    </source>
</reference>
<dbReference type="AlphaFoldDB" id="A0A1J9NZQ2"/>
<keyword evidence="2" id="KW-1185">Reference proteome</keyword>
<sequence>ALAFLGLTGPQGPHRTLFVAGQQLNSFAHSSQARAVLALPGQDVLFWSRFRPLPECRRLPGHFGGAYGNCKWRDHASRCSVRDGEDVVEVIDVLDSDDKGGNGGPRVITDGSTPAYAILIE</sequence>
<dbReference type="InterPro" id="IPR022190">
    <property type="entry name" value="DUF3716"/>
</dbReference>
<dbReference type="EMBL" id="LGTZ01003692">
    <property type="protein sequence ID" value="OJD09454.1"/>
    <property type="molecule type" value="Genomic_DNA"/>
</dbReference>